<dbReference type="PANTHER" id="PTHR12058">
    <property type="entry name" value="ARP2/3 COMPLEX 34 KDA SUBUNIT"/>
    <property type="match status" value="1"/>
</dbReference>
<dbReference type="GO" id="GO:0005739">
    <property type="term" value="C:mitochondrion"/>
    <property type="evidence" value="ECO:0007669"/>
    <property type="project" value="UniProtKB-SubCell"/>
</dbReference>
<sequence length="579" mass="66034">MLLLDYQNVLIQSVLTERFSGAPPVSIDQTVSDFDGVIFHISTPEAKTKILVSIQIKCYKDLVKYGAEQVLNREYGEYVVPPEPGYDFSVLVDLENLPADKEARDELVNKIALLKRNAMAAPFEHAYEEHYKLREAAAQFTSEEAPQGVKEGGDVMAIHYREEEAIYVKASHDRVTVIFSTVFREETDRVFGKVFIQEFVDARRRAIQNAPQVLFRTDPPLELQGVQGVQNNGTGEVGYVTFVLFPRHLTPQRMPDVISHIQTFRDYFHYHIKASKTALHNGTMPWPWQSGSASAASDRDDDESRSLFSSPTPDKTTKPVSWNDSLHVDQYKDPRTWVPAFVVITVLFGALKFYRAYLRRIPSVAYIHPDKYRRRTLFGKVTSVGDGDGFHFFHTPGGRWAGWGWLRKVPTEKKVLKGNTMSVRLAGIDAPEGAHFGRPAQPYALESLQWLQSKILHRYVRLQIYRRDQYERVVATTYMRRLLFFRTDVGLEMLHRGLATTYEAKSGAEFGGEKMEKKYRAAEAEAKRKGLGLWSALGGKSKGWFGLGTTKASKEPFETPREFKERMRDWDKAEKGATK</sequence>
<dbReference type="GO" id="GO:0034314">
    <property type="term" value="P:Arp2/3 complex-mediated actin nucleation"/>
    <property type="evidence" value="ECO:0007669"/>
    <property type="project" value="InterPro"/>
</dbReference>
<dbReference type="SMART" id="SM00318">
    <property type="entry name" value="SNc"/>
    <property type="match status" value="1"/>
</dbReference>
<keyword evidence="12" id="KW-0255">Endonuclease</keyword>
<evidence type="ECO:0000313" key="22">
    <source>
        <dbReference type="EMBL" id="KAJ4396820.1"/>
    </source>
</evidence>
<keyword evidence="15" id="KW-1133">Transmembrane helix</keyword>
<dbReference type="InterPro" id="IPR016071">
    <property type="entry name" value="Staphylococal_nuclease_OB-fold"/>
</dbReference>
<evidence type="ECO:0000256" key="18">
    <source>
        <dbReference type="ARBA" id="ARBA00023203"/>
    </source>
</evidence>
<dbReference type="AlphaFoldDB" id="A0A9W8Z3A4"/>
<evidence type="ECO:0000256" key="10">
    <source>
        <dbReference type="ARBA" id="ARBA00022722"/>
    </source>
</evidence>
<accession>A0A9W8Z3A4</accession>
<dbReference type="GO" id="GO:0005200">
    <property type="term" value="F:structural constituent of cytoskeleton"/>
    <property type="evidence" value="ECO:0007669"/>
    <property type="project" value="TreeGrafter"/>
</dbReference>
<keyword evidence="18" id="KW-0009">Actin-binding</keyword>
<dbReference type="GO" id="GO:0030041">
    <property type="term" value="P:actin filament polymerization"/>
    <property type="evidence" value="ECO:0007669"/>
    <property type="project" value="InterPro"/>
</dbReference>
<keyword evidence="17" id="KW-0472">Membrane</keyword>
<dbReference type="InterPro" id="IPR034666">
    <property type="entry name" value="ARPC2/4"/>
</dbReference>
<dbReference type="GO" id="GO:0016020">
    <property type="term" value="C:membrane"/>
    <property type="evidence" value="ECO:0007669"/>
    <property type="project" value="UniProtKB-SubCell"/>
</dbReference>
<dbReference type="InterPro" id="IPR007188">
    <property type="entry name" value="ARPC2"/>
</dbReference>
<comment type="similarity">
    <text evidence="5">Belongs to the ARPC2 family.</text>
</comment>
<evidence type="ECO:0000256" key="16">
    <source>
        <dbReference type="ARBA" id="ARBA00023128"/>
    </source>
</evidence>
<evidence type="ECO:0000256" key="13">
    <source>
        <dbReference type="ARBA" id="ARBA00022801"/>
    </source>
</evidence>
<comment type="similarity">
    <text evidence="4">Belongs to the LCL3 family.</text>
</comment>
<evidence type="ECO:0000256" key="9">
    <source>
        <dbReference type="ARBA" id="ARBA00022692"/>
    </source>
</evidence>
<dbReference type="SUPFAM" id="SSF50199">
    <property type="entry name" value="Staphylococcal nuclease"/>
    <property type="match status" value="1"/>
</dbReference>
<dbReference type="Gene3D" id="2.40.50.90">
    <property type="match status" value="1"/>
</dbReference>
<keyword evidence="9" id="KW-0812">Transmembrane</keyword>
<dbReference type="Proteomes" id="UP001140453">
    <property type="component" value="Unassembled WGS sequence"/>
</dbReference>
<comment type="caution">
    <text evidence="22">The sequence shown here is derived from an EMBL/GenBank/DDBJ whole genome shotgun (WGS) entry which is preliminary data.</text>
</comment>
<evidence type="ECO:0000256" key="6">
    <source>
        <dbReference type="ARBA" id="ARBA00013404"/>
    </source>
</evidence>
<dbReference type="EMBL" id="JAPEVB010000001">
    <property type="protein sequence ID" value="KAJ4396820.1"/>
    <property type="molecule type" value="Genomic_DNA"/>
</dbReference>
<dbReference type="Pfam" id="PF04045">
    <property type="entry name" value="P34-Arc"/>
    <property type="match status" value="1"/>
</dbReference>
<dbReference type="GO" id="GO:0004519">
    <property type="term" value="F:endonuclease activity"/>
    <property type="evidence" value="ECO:0007669"/>
    <property type="project" value="UniProtKB-KW"/>
</dbReference>
<keyword evidence="11" id="KW-0479">Metal-binding</keyword>
<comment type="subcellular location">
    <subcellularLocation>
        <location evidence="3">Cytoplasm</location>
        <location evidence="3">Cytoskeleton</location>
    </subcellularLocation>
    <subcellularLocation>
        <location evidence="1">Membrane</location>
        <topology evidence="1">Single-pass membrane protein</topology>
    </subcellularLocation>
    <subcellularLocation>
        <location evidence="2">Mitochondrion</location>
    </subcellularLocation>
</comment>
<organism evidence="22 23">
    <name type="scientific">Gnomoniopsis smithogilvyi</name>
    <dbReference type="NCBI Taxonomy" id="1191159"/>
    <lineage>
        <taxon>Eukaryota</taxon>
        <taxon>Fungi</taxon>
        <taxon>Dikarya</taxon>
        <taxon>Ascomycota</taxon>
        <taxon>Pezizomycotina</taxon>
        <taxon>Sordariomycetes</taxon>
        <taxon>Sordariomycetidae</taxon>
        <taxon>Diaporthales</taxon>
        <taxon>Gnomoniaceae</taxon>
        <taxon>Gnomoniopsis</taxon>
    </lineage>
</organism>
<dbReference type="OrthoDB" id="148331at2759"/>
<keyword evidence="14" id="KW-0106">Calcium</keyword>
<dbReference type="Gene3D" id="3.30.1460.20">
    <property type="match status" value="2"/>
</dbReference>
<evidence type="ECO:0000256" key="14">
    <source>
        <dbReference type="ARBA" id="ARBA00022837"/>
    </source>
</evidence>
<feature type="region of interest" description="Disordered" evidence="20">
    <location>
        <begin position="290"/>
        <end position="321"/>
    </location>
</feature>
<dbReference type="GO" id="GO:0051015">
    <property type="term" value="F:actin filament binding"/>
    <property type="evidence" value="ECO:0007669"/>
    <property type="project" value="TreeGrafter"/>
</dbReference>
<evidence type="ECO:0000256" key="4">
    <source>
        <dbReference type="ARBA" id="ARBA00005435"/>
    </source>
</evidence>
<protein>
    <recommendedName>
        <fullName evidence="6">Probable endonuclease LCL3</fullName>
    </recommendedName>
    <alternativeName>
        <fullName evidence="7">Probable endonuclease lcl3</fullName>
    </alternativeName>
</protein>
<keyword evidence="23" id="KW-1185">Reference proteome</keyword>
<evidence type="ECO:0000256" key="12">
    <source>
        <dbReference type="ARBA" id="ARBA00022759"/>
    </source>
</evidence>
<feature type="compositionally biased region" description="Polar residues" evidence="20">
    <location>
        <begin position="311"/>
        <end position="321"/>
    </location>
</feature>
<evidence type="ECO:0000256" key="17">
    <source>
        <dbReference type="ARBA" id="ARBA00023136"/>
    </source>
</evidence>
<dbReference type="Pfam" id="PF00565">
    <property type="entry name" value="SNase"/>
    <property type="match status" value="1"/>
</dbReference>
<evidence type="ECO:0000256" key="5">
    <source>
        <dbReference type="ARBA" id="ARBA00007192"/>
    </source>
</evidence>
<dbReference type="FunFam" id="3.30.1460.20:FF:000003">
    <property type="entry name" value="Arp2/3 complex 34 kDa subunit"/>
    <property type="match status" value="1"/>
</dbReference>
<keyword evidence="19" id="KW-0206">Cytoskeleton</keyword>
<dbReference type="SUPFAM" id="SSF69645">
    <property type="entry name" value="Arp2/3 complex subunits"/>
    <property type="match status" value="2"/>
</dbReference>
<dbReference type="GO" id="GO:0005885">
    <property type="term" value="C:Arp2/3 protein complex"/>
    <property type="evidence" value="ECO:0007669"/>
    <property type="project" value="InterPro"/>
</dbReference>
<dbReference type="GO" id="GO:0016787">
    <property type="term" value="F:hydrolase activity"/>
    <property type="evidence" value="ECO:0007669"/>
    <property type="project" value="UniProtKB-KW"/>
</dbReference>
<feature type="domain" description="TNase-like" evidence="21">
    <location>
        <begin position="375"/>
        <end position="536"/>
    </location>
</feature>
<feature type="region of interest" description="Disordered" evidence="20">
    <location>
        <begin position="552"/>
        <end position="579"/>
    </location>
</feature>
<evidence type="ECO:0000256" key="11">
    <source>
        <dbReference type="ARBA" id="ARBA00022723"/>
    </source>
</evidence>
<evidence type="ECO:0000256" key="19">
    <source>
        <dbReference type="ARBA" id="ARBA00023212"/>
    </source>
</evidence>
<evidence type="ECO:0000256" key="2">
    <source>
        <dbReference type="ARBA" id="ARBA00004173"/>
    </source>
</evidence>
<dbReference type="FunFam" id="3.30.1460.20:FF:000005">
    <property type="entry name" value="Arp2/3 complex 34 kDa subunit"/>
    <property type="match status" value="1"/>
</dbReference>
<gene>
    <name evidence="22" type="primary">ARC35</name>
    <name evidence="22" type="ORF">N0V93_001042</name>
</gene>
<keyword evidence="10" id="KW-0540">Nuclease</keyword>
<dbReference type="PANTHER" id="PTHR12058:SF0">
    <property type="entry name" value="ACTIN-RELATED PROTEIN 2_3 COMPLEX SUBUNIT 2"/>
    <property type="match status" value="1"/>
</dbReference>
<dbReference type="FunFam" id="2.40.50.90:FF:000029">
    <property type="entry name" value="Probable endonuclease lcl3"/>
    <property type="match status" value="1"/>
</dbReference>
<evidence type="ECO:0000313" key="23">
    <source>
        <dbReference type="Proteomes" id="UP001140453"/>
    </source>
</evidence>
<keyword evidence="16" id="KW-0496">Mitochondrion</keyword>
<dbReference type="GO" id="GO:0046872">
    <property type="term" value="F:metal ion binding"/>
    <property type="evidence" value="ECO:0007669"/>
    <property type="project" value="UniProtKB-KW"/>
</dbReference>
<evidence type="ECO:0000256" key="20">
    <source>
        <dbReference type="SAM" id="MobiDB-lite"/>
    </source>
</evidence>
<dbReference type="PROSITE" id="PS50830">
    <property type="entry name" value="TNASE_3"/>
    <property type="match status" value="1"/>
</dbReference>
<evidence type="ECO:0000256" key="15">
    <source>
        <dbReference type="ARBA" id="ARBA00022989"/>
    </source>
</evidence>
<reference evidence="22" key="1">
    <citation type="submission" date="2022-10" db="EMBL/GenBank/DDBJ databases">
        <title>Tapping the CABI collections for fungal endophytes: first genome assemblies for Collariella, Neodidymelliopsis, Ascochyta clinopodiicola, Didymella pomorum, Didymosphaeria variabile, Neocosmospora piperis and Neocucurbitaria cava.</title>
        <authorList>
            <person name="Hill R."/>
        </authorList>
    </citation>
    <scope>NUCLEOTIDE SEQUENCE</scope>
    <source>
        <strain evidence="22">IMI 355082</strain>
    </source>
</reference>
<evidence type="ECO:0000259" key="21">
    <source>
        <dbReference type="PROSITE" id="PS50830"/>
    </source>
</evidence>
<name>A0A9W8Z3A4_9PEZI</name>
<evidence type="ECO:0000256" key="7">
    <source>
        <dbReference type="ARBA" id="ARBA00014651"/>
    </source>
</evidence>
<evidence type="ECO:0000256" key="8">
    <source>
        <dbReference type="ARBA" id="ARBA00022490"/>
    </source>
</evidence>
<keyword evidence="13" id="KW-0378">Hydrolase</keyword>
<keyword evidence="8" id="KW-0963">Cytoplasm</keyword>
<evidence type="ECO:0000256" key="1">
    <source>
        <dbReference type="ARBA" id="ARBA00004167"/>
    </source>
</evidence>
<dbReference type="InterPro" id="IPR035437">
    <property type="entry name" value="SNase_OB-fold_sf"/>
</dbReference>
<proteinExistence type="inferred from homology"/>
<evidence type="ECO:0000256" key="3">
    <source>
        <dbReference type="ARBA" id="ARBA00004245"/>
    </source>
</evidence>